<dbReference type="InterPro" id="IPR010572">
    <property type="entry name" value="Tail_dom"/>
</dbReference>
<protein>
    <submittedName>
        <fullName evidence="4">Uncharacterized protein</fullName>
    </submittedName>
</protein>
<feature type="domain" description="Tail spike" evidence="2">
    <location>
        <begin position="122"/>
        <end position="360"/>
    </location>
</feature>
<evidence type="ECO:0000256" key="1">
    <source>
        <dbReference type="SAM" id="Coils"/>
    </source>
</evidence>
<feature type="domain" description="Prophage endopeptidase tail N-terminal" evidence="3">
    <location>
        <begin position="42"/>
        <end position="119"/>
    </location>
</feature>
<dbReference type="KEGG" id="kme:H0A61_02165"/>
<dbReference type="RefSeq" id="WP_206707122.1">
    <property type="nucleotide sequence ID" value="NZ_CP059066.1"/>
</dbReference>
<organism evidence="4 5">
    <name type="scientific">Koleobacter methoxysyntrophicus</name>
    <dbReference type="NCBI Taxonomy" id="2751313"/>
    <lineage>
        <taxon>Bacteria</taxon>
        <taxon>Bacillati</taxon>
        <taxon>Bacillota</taxon>
        <taxon>Clostridia</taxon>
        <taxon>Koleobacterales</taxon>
        <taxon>Koleobacteraceae</taxon>
        <taxon>Koleobacter</taxon>
    </lineage>
</organism>
<evidence type="ECO:0000313" key="4">
    <source>
        <dbReference type="EMBL" id="QSQ09784.1"/>
    </source>
</evidence>
<dbReference type="AlphaFoldDB" id="A0A8A0RPE1"/>
<feature type="coiled-coil region" evidence="1">
    <location>
        <begin position="349"/>
        <end position="376"/>
    </location>
</feature>
<accession>A0A8A0RPE1</accession>
<proteinExistence type="predicted"/>
<sequence>MTQFGENIFGSGIFGVIIEQPSKKEIKKPPELPRVYDKFETDFNHSGLAVLENAYKVKITEVLNGEFILSFFIPIKDEKFQYIQEENYVKVDGQIFIIKKIKKQRTEEGKLLAEIFCEHVSYELLDFYLEPVTYENQTISYIAGKILENTPFSLQYTELDYNIDFNFEGGNRRKALFQLLQQIDGEVIFDNYNIAIVEQRGQNLATEFRVGKNIKKSVQEKSSDEIITRLYVFGKNGLTIESVNNGLKYIDSDNINDFKYPKEKAVYFNDIDNPNELLQAGQKYLQENNQTKVIYNIDIIDLSKIYPVEKFSLGDTCRVLDEELSISVTARIMQYEYYPYDYENTKVVLGNYQENIVNTIDELQDTKSKIDNLYNKGVITPKNTLSSQWLEGAIDTATNQILSGGGYIKQDARGLLILDNPNENLAQNVIRINENGIGLSTTGISGEFRTAMTAEGIVADRITSGQLSTSLVKIFGDTHFYWDTNGIYIQDPADTNKYITIDKNGIRYTTDDGNTFDIEIGWNGSNIITEGKEYSKVKITSENGIEVFDANNNERLKIADLGSGKYGIQIKKADGTVTFDVKSDGTVSIIDGSIDITHSDGSESILDANGLQVIFEKDAYGNPYSYTIYDANGQRRYLKGKRVATFFVVGSGDGWTDNVLENLSYGDTIDYYVYVFLDLIGEAWHELATIYNQVLNDTSKTETERKNILSQILTASCMAIEDNGEPDNYNYLQTRTAEFLTKQIATSGIYVPEIIAVDVNDTVAKDSRSSPSYRTIDFRGAVMRAKGYAKYTHNGGTVWWTFYKDVRIIMQANGTLDVDF</sequence>
<dbReference type="Pfam" id="PF06605">
    <property type="entry name" value="Prophage_tail"/>
    <property type="match status" value="1"/>
</dbReference>
<dbReference type="Pfam" id="PF18994">
    <property type="entry name" value="Prophage_tailD1"/>
    <property type="match status" value="1"/>
</dbReference>
<dbReference type="Proteomes" id="UP000662904">
    <property type="component" value="Chromosome"/>
</dbReference>
<dbReference type="InterPro" id="IPR007119">
    <property type="entry name" value="Phage_tail_spike_N"/>
</dbReference>
<evidence type="ECO:0000259" key="2">
    <source>
        <dbReference type="Pfam" id="PF06605"/>
    </source>
</evidence>
<dbReference type="NCBIfam" id="TIGR01665">
    <property type="entry name" value="put_anti_recept"/>
    <property type="match status" value="1"/>
</dbReference>
<evidence type="ECO:0000313" key="5">
    <source>
        <dbReference type="Proteomes" id="UP000662904"/>
    </source>
</evidence>
<reference evidence="4" key="1">
    <citation type="submission" date="2020-07" db="EMBL/GenBank/DDBJ databases">
        <title>Koleobacter methoxysyntrophicus gen. nov., sp. nov., a novel anaerobic bacterium isolated from deep subsurface oil field and proposal of Koleobacterales ord. nov. in the phylum Firmicutes.</title>
        <authorList>
            <person name="Sakamoto S."/>
            <person name="Tamaki H."/>
        </authorList>
    </citation>
    <scope>NUCLEOTIDE SEQUENCE</scope>
    <source>
        <strain evidence="4">NRmbB1</strain>
    </source>
</reference>
<dbReference type="EMBL" id="CP059066">
    <property type="protein sequence ID" value="QSQ09784.1"/>
    <property type="molecule type" value="Genomic_DNA"/>
</dbReference>
<keyword evidence="5" id="KW-1185">Reference proteome</keyword>
<gene>
    <name evidence="4" type="ORF">H0A61_02165</name>
</gene>
<dbReference type="InterPro" id="IPR044051">
    <property type="entry name" value="Prophage_tail_N"/>
</dbReference>
<evidence type="ECO:0000259" key="3">
    <source>
        <dbReference type="Pfam" id="PF18994"/>
    </source>
</evidence>
<name>A0A8A0RPE1_9FIRM</name>
<keyword evidence="1" id="KW-0175">Coiled coil</keyword>